<dbReference type="EMBL" id="RBIL01000001">
    <property type="protein sequence ID" value="RKQ92962.1"/>
    <property type="molecule type" value="Genomic_DNA"/>
</dbReference>
<keyword evidence="3" id="KW-1185">Reference proteome</keyword>
<accession>A0A660LD79</accession>
<dbReference type="AlphaFoldDB" id="A0A660LD79"/>
<gene>
    <name evidence="2" type="ORF">C8N24_2819</name>
</gene>
<evidence type="ECO:0000313" key="2">
    <source>
        <dbReference type="EMBL" id="RKQ92962.1"/>
    </source>
</evidence>
<proteinExistence type="predicted"/>
<dbReference type="RefSeq" id="WP_147447785.1">
    <property type="nucleotide sequence ID" value="NZ_RBIL01000001.1"/>
</dbReference>
<evidence type="ECO:0000313" key="3">
    <source>
        <dbReference type="Proteomes" id="UP000278962"/>
    </source>
</evidence>
<evidence type="ECO:0000256" key="1">
    <source>
        <dbReference type="SAM" id="SignalP"/>
    </source>
</evidence>
<feature type="signal peptide" evidence="1">
    <location>
        <begin position="1"/>
        <end position="29"/>
    </location>
</feature>
<dbReference type="Proteomes" id="UP000278962">
    <property type="component" value="Unassembled WGS sequence"/>
</dbReference>
<organism evidence="2 3">
    <name type="scientific">Solirubrobacter pauli</name>
    <dbReference type="NCBI Taxonomy" id="166793"/>
    <lineage>
        <taxon>Bacteria</taxon>
        <taxon>Bacillati</taxon>
        <taxon>Actinomycetota</taxon>
        <taxon>Thermoleophilia</taxon>
        <taxon>Solirubrobacterales</taxon>
        <taxon>Solirubrobacteraceae</taxon>
        <taxon>Solirubrobacter</taxon>
    </lineage>
</organism>
<dbReference type="OrthoDB" id="5240857at2"/>
<sequence>MPLPSFRRLLLAILALGCTSAVVPHAANAGTYTVSGVCGVWEPYVTPSSGITVYPECPWVRARNIGADGSTPAGQGGGWVFRAPAGTWIDSFTLQGAMLGTRGWQVAGYYEGGSVPGRDFEGCPGASCPGQYRYFNGNYPGYGASGLVMRLRCGAGGCPNDEGVTGYFYINQSSIRIADPSPPSVGLVGGSLLSGGWKSGVQTLVVDAQDNTGISEYRASLDGATSRRLPMSCNYGVKVPCPAGPQTLEISTAGLADGAHTVTGEASDASGNPAAASATIYADNTPPTQPLDVKLESGAGWHSDATVKLSWANPAQNAAPIVAAVFRMCPTLPASPTPTQRTAAEKRCVQGTRSGANLKKIDDLKLPEPGAWDLKLWLMDAAGNNQPASAVSVNSLAYDDTAPSDVAFLGPDPADPARVHVSAADSVSGVAMGAIEVRRDGTDAWQALPTEATASGLTAVLDDENLPKGLYFLRARAVNAAGLETSTDRDGAGNTAMTRLPIRLASRLTAGRRGKRVCRGHGRKRHCRYRLATKPKVGIGKPTRLYGRLTVAGKSMAGAQVQVWRRLELDGAQWAQIGTVTTSRTGRFSYRAQRGPARAIRFRYPGTPTIRGRNGDVALRVKASTSLRPNRRNVINGEYVVFRGRLRGGWIPAAGALVELQVYSRGSWRTFAQPRANAKTGRWAYRYRFETVRGRANFRFRARIRRQPAYPFTTGTSRPVRVRVRGL</sequence>
<protein>
    <recommendedName>
        <fullName evidence="4">Fibronectin type-III domain-containing protein</fullName>
    </recommendedName>
</protein>
<keyword evidence="1" id="KW-0732">Signal</keyword>
<name>A0A660LD79_9ACTN</name>
<comment type="caution">
    <text evidence="2">The sequence shown here is derived from an EMBL/GenBank/DDBJ whole genome shotgun (WGS) entry which is preliminary data.</text>
</comment>
<feature type="chain" id="PRO_5025033924" description="Fibronectin type-III domain-containing protein" evidence="1">
    <location>
        <begin position="30"/>
        <end position="727"/>
    </location>
</feature>
<reference evidence="2 3" key="1">
    <citation type="submission" date="2018-10" db="EMBL/GenBank/DDBJ databases">
        <title>Genomic Encyclopedia of Archaeal and Bacterial Type Strains, Phase II (KMG-II): from individual species to whole genera.</title>
        <authorList>
            <person name="Goeker M."/>
        </authorList>
    </citation>
    <scope>NUCLEOTIDE SEQUENCE [LARGE SCALE GENOMIC DNA]</scope>
    <source>
        <strain evidence="2 3">DSM 14954</strain>
    </source>
</reference>
<evidence type="ECO:0008006" key="4">
    <source>
        <dbReference type="Google" id="ProtNLM"/>
    </source>
</evidence>